<keyword evidence="4 5" id="KW-0472">Membrane</keyword>
<keyword evidence="2 5" id="KW-0812">Transmembrane</keyword>
<dbReference type="InterPro" id="IPR032808">
    <property type="entry name" value="DoxX"/>
</dbReference>
<name>A0A3B0SI02_9ZZZZ</name>
<reference evidence="6" key="1">
    <citation type="submission" date="2018-06" db="EMBL/GenBank/DDBJ databases">
        <authorList>
            <person name="Zhirakovskaya E."/>
        </authorList>
    </citation>
    <scope>NUCLEOTIDE SEQUENCE</scope>
</reference>
<keyword evidence="3 5" id="KW-1133">Transmembrane helix</keyword>
<evidence type="ECO:0000256" key="2">
    <source>
        <dbReference type="ARBA" id="ARBA00022692"/>
    </source>
</evidence>
<evidence type="ECO:0000256" key="1">
    <source>
        <dbReference type="ARBA" id="ARBA00004141"/>
    </source>
</evidence>
<feature type="transmembrane region" description="Helical" evidence="5">
    <location>
        <begin position="94"/>
        <end position="111"/>
    </location>
</feature>
<dbReference type="Pfam" id="PF07681">
    <property type="entry name" value="DoxX"/>
    <property type="match status" value="1"/>
</dbReference>
<evidence type="ECO:0000256" key="5">
    <source>
        <dbReference type="SAM" id="Phobius"/>
    </source>
</evidence>
<dbReference type="AlphaFoldDB" id="A0A3B0SI02"/>
<evidence type="ECO:0000256" key="4">
    <source>
        <dbReference type="ARBA" id="ARBA00023136"/>
    </source>
</evidence>
<sequence>MIFEKIEKRISPPKGLAKFADPVLRVATSLIFIIGGLGHFGAHDVMLARMEASPWRDMVALLGDPSIMLWLSGLVFIIFGITLALGFMTRLSALLIFVTLVPITITIHFAPDH</sequence>
<feature type="non-terminal residue" evidence="6">
    <location>
        <position position="113"/>
    </location>
</feature>
<proteinExistence type="predicted"/>
<feature type="transmembrane region" description="Helical" evidence="5">
    <location>
        <begin position="67"/>
        <end position="87"/>
    </location>
</feature>
<comment type="subcellular location">
    <subcellularLocation>
        <location evidence="1">Membrane</location>
        <topology evidence="1">Multi-pass membrane protein</topology>
    </subcellularLocation>
</comment>
<evidence type="ECO:0000313" key="6">
    <source>
        <dbReference type="EMBL" id="VAW03783.1"/>
    </source>
</evidence>
<organism evidence="6">
    <name type="scientific">hydrothermal vent metagenome</name>
    <dbReference type="NCBI Taxonomy" id="652676"/>
    <lineage>
        <taxon>unclassified sequences</taxon>
        <taxon>metagenomes</taxon>
        <taxon>ecological metagenomes</taxon>
    </lineage>
</organism>
<dbReference type="EMBL" id="UOEF01000383">
    <property type="protein sequence ID" value="VAW03783.1"/>
    <property type="molecule type" value="Genomic_DNA"/>
</dbReference>
<evidence type="ECO:0008006" key="7">
    <source>
        <dbReference type="Google" id="ProtNLM"/>
    </source>
</evidence>
<gene>
    <name evidence="6" type="ORF">MNBD_ALPHA04-1222</name>
</gene>
<evidence type="ECO:0000256" key="3">
    <source>
        <dbReference type="ARBA" id="ARBA00022989"/>
    </source>
</evidence>
<accession>A0A3B0SI02</accession>
<protein>
    <recommendedName>
        <fullName evidence="7">DoxX family protein</fullName>
    </recommendedName>
</protein>
<feature type="transmembrane region" description="Helical" evidence="5">
    <location>
        <begin position="23"/>
        <end position="42"/>
    </location>
</feature>
<dbReference type="GO" id="GO:0016020">
    <property type="term" value="C:membrane"/>
    <property type="evidence" value="ECO:0007669"/>
    <property type="project" value="UniProtKB-SubCell"/>
</dbReference>